<feature type="domain" description="ABC transporter" evidence="6">
    <location>
        <begin position="467"/>
        <end position="681"/>
    </location>
</feature>
<dbReference type="Gene3D" id="3.40.50.300">
    <property type="entry name" value="P-loop containing nucleotide triphosphate hydrolases"/>
    <property type="match status" value="2"/>
</dbReference>
<dbReference type="InterPro" id="IPR050611">
    <property type="entry name" value="ABCF"/>
</dbReference>
<dbReference type="InterPro" id="IPR003439">
    <property type="entry name" value="ABC_transporter-like_ATP-bd"/>
</dbReference>
<dbReference type="CDD" id="cd03221">
    <property type="entry name" value="ABCF_EF-3"/>
    <property type="match status" value="1"/>
</dbReference>
<evidence type="ECO:0000256" key="1">
    <source>
        <dbReference type="ARBA" id="ARBA00022737"/>
    </source>
</evidence>
<dbReference type="VEuPathDB" id="MicrosporidiaDB:CWI37_1059p0010"/>
<sequence>MFDITHHLNTKCPFTHKYVTKLLSFPFKDREHATQSLKQYITDSSLSLVLDRLRYTPFNYAVIPLDKPFTFSSKEENLKNLEKQKKEIKKENLNIFKSREDDISDSDSFFENYFINTSSIKIDTFDLWSFGHCILKDTSLTLLPNTRYGLVGRNGVGKSTFLFALKNRQISFKKMKVHLVKQEHYGGNLTVLETVLNTRISQNLSLCSNYKEIEKNLEILAAENKFENKKIQIEYLIKLFQGFEFPPEFIFSKTNTLSGGWISKTHLVRGLYAKPDILLLDEPTNMLDLFSLLFLQMVLVTLECTVIVVSHDMNFLECCDSIIHMESNSLNFYKGNFSCFVEQKNLKNEENIRNYNKQVKDREHLQAFVDRFRYNAKRASQAQSRLKILNKMEILQVPVSVSKMKYKFLSEIETDGFKEMMRLKGVSVGYANRENNENNKDFKNSENENKDFKNSEIRDNKDKDNEDKNQGTNRENQIKTVLTDLDISINNKSRVVIVGSNGCGKSTLLKVICNKNEDVLRVWGGNVTYGSGTKVCLFSQCHVDNLPYDVPVLNFFMNMGYTQDTVRSELCNFGLVCENQLIGSLSGGQKSKVVFCLLSLSKPDLLVLDEPTNHLDMESIEALSLALQDYKGGIVCVSHDIWFVEKVFKEVWIVENSKLRVYEGDIKQYKDSVIRNIKNKKW</sequence>
<reference evidence="7 8" key="1">
    <citation type="submission" date="2017-12" db="EMBL/GenBank/DDBJ databases">
        <authorList>
            <person name="Pombert J.-F."/>
            <person name="Haag K.L."/>
            <person name="Ebert D."/>
        </authorList>
    </citation>
    <scope>NUCLEOTIDE SEQUENCE [LARGE SCALE GENOMIC DNA]</scope>
    <source>
        <strain evidence="7">FI-OER-3-3</strain>
    </source>
</reference>
<dbReference type="PROSITE" id="PS00211">
    <property type="entry name" value="ABC_TRANSPORTER_1"/>
    <property type="match status" value="1"/>
</dbReference>
<evidence type="ECO:0000256" key="5">
    <source>
        <dbReference type="SAM" id="MobiDB-lite"/>
    </source>
</evidence>
<dbReference type="PROSITE" id="PS50893">
    <property type="entry name" value="ABC_TRANSPORTER_2"/>
    <property type="match status" value="2"/>
</dbReference>
<dbReference type="InterPro" id="IPR003593">
    <property type="entry name" value="AAA+_ATPase"/>
</dbReference>
<dbReference type="GO" id="GO:0016887">
    <property type="term" value="F:ATP hydrolysis activity"/>
    <property type="evidence" value="ECO:0007669"/>
    <property type="project" value="InterPro"/>
</dbReference>
<feature type="region of interest" description="Disordered" evidence="5">
    <location>
        <begin position="432"/>
        <end position="476"/>
    </location>
</feature>
<feature type="compositionally biased region" description="Basic and acidic residues" evidence="5">
    <location>
        <begin position="434"/>
        <end position="469"/>
    </location>
</feature>
<evidence type="ECO:0000313" key="7">
    <source>
        <dbReference type="EMBL" id="TBU00269.1"/>
    </source>
</evidence>
<dbReference type="PANTHER" id="PTHR19211:SF14">
    <property type="entry name" value="ATP-BINDING CASSETTE SUB-FAMILY F MEMBER 1"/>
    <property type="match status" value="1"/>
</dbReference>
<proteinExistence type="predicted"/>
<keyword evidence="2" id="KW-0547">Nucleotide-binding</keyword>
<dbReference type="FunFam" id="3.40.50.300:FF:000011">
    <property type="entry name" value="Putative ABC transporter ATP-binding component"/>
    <property type="match status" value="1"/>
</dbReference>
<evidence type="ECO:0000256" key="2">
    <source>
        <dbReference type="ARBA" id="ARBA00022741"/>
    </source>
</evidence>
<dbReference type="Pfam" id="PF12848">
    <property type="entry name" value="ABC_tran_Xtn"/>
    <property type="match status" value="1"/>
</dbReference>
<protein>
    <submittedName>
        <fullName evidence="7">ABC transporter</fullName>
    </submittedName>
</protein>
<dbReference type="AlphaFoldDB" id="A0A4Q9KZ25"/>
<dbReference type="PANTHER" id="PTHR19211">
    <property type="entry name" value="ATP-BINDING TRANSPORT PROTEIN-RELATED"/>
    <property type="match status" value="1"/>
</dbReference>
<feature type="domain" description="ABC transporter" evidence="6">
    <location>
        <begin position="120"/>
        <end position="352"/>
    </location>
</feature>
<evidence type="ECO:0000256" key="4">
    <source>
        <dbReference type="SAM" id="Coils"/>
    </source>
</evidence>
<dbReference type="InterPro" id="IPR027417">
    <property type="entry name" value="P-loop_NTPase"/>
</dbReference>
<dbReference type="Proteomes" id="UP000292362">
    <property type="component" value="Unassembled WGS sequence"/>
</dbReference>
<keyword evidence="4" id="KW-0175">Coiled coil</keyword>
<gene>
    <name evidence="7" type="ORF">CWI37_1059p0010</name>
</gene>
<dbReference type="SUPFAM" id="SSF52540">
    <property type="entry name" value="P-loop containing nucleoside triphosphate hydrolases"/>
    <property type="match status" value="2"/>
</dbReference>
<accession>A0A4Q9KZ25</accession>
<dbReference type="InterPro" id="IPR032781">
    <property type="entry name" value="ABC_tran_Xtn"/>
</dbReference>
<keyword evidence="1" id="KW-0677">Repeat</keyword>
<feature type="coiled-coil region" evidence="4">
    <location>
        <begin position="71"/>
        <end position="98"/>
    </location>
</feature>
<comment type="caution">
    <text evidence="7">The sequence shown here is derived from an EMBL/GenBank/DDBJ whole genome shotgun (WGS) entry which is preliminary data.</text>
</comment>
<dbReference type="InterPro" id="IPR017871">
    <property type="entry name" value="ABC_transporter-like_CS"/>
</dbReference>
<keyword evidence="3" id="KW-0067">ATP-binding</keyword>
<dbReference type="Pfam" id="PF00005">
    <property type="entry name" value="ABC_tran"/>
    <property type="match status" value="2"/>
</dbReference>
<evidence type="ECO:0000256" key="3">
    <source>
        <dbReference type="ARBA" id="ARBA00022840"/>
    </source>
</evidence>
<organism evidence="7 8">
    <name type="scientific">Hamiltosporidium tvaerminnensis</name>
    <dbReference type="NCBI Taxonomy" id="1176355"/>
    <lineage>
        <taxon>Eukaryota</taxon>
        <taxon>Fungi</taxon>
        <taxon>Fungi incertae sedis</taxon>
        <taxon>Microsporidia</taxon>
        <taxon>Dubosqiidae</taxon>
        <taxon>Hamiltosporidium</taxon>
    </lineage>
</organism>
<dbReference type="EMBL" id="PITJ01001059">
    <property type="protein sequence ID" value="TBU00269.1"/>
    <property type="molecule type" value="Genomic_DNA"/>
</dbReference>
<dbReference type="GO" id="GO:0005524">
    <property type="term" value="F:ATP binding"/>
    <property type="evidence" value="ECO:0007669"/>
    <property type="project" value="UniProtKB-KW"/>
</dbReference>
<dbReference type="SMART" id="SM00382">
    <property type="entry name" value="AAA"/>
    <property type="match status" value="2"/>
</dbReference>
<evidence type="ECO:0000313" key="8">
    <source>
        <dbReference type="Proteomes" id="UP000292362"/>
    </source>
</evidence>
<name>A0A4Q9KZ25_9MICR</name>
<evidence type="ECO:0000259" key="6">
    <source>
        <dbReference type="PROSITE" id="PS50893"/>
    </source>
</evidence>